<proteinExistence type="predicted"/>
<evidence type="ECO:0000313" key="2">
    <source>
        <dbReference type="EMBL" id="GBH13040.1"/>
    </source>
</evidence>
<sequence>MSDLSDFLAFSGLLSAFLAAFLGSASFFLSFFSEDLESVEAASDFFAGEAFLSFRSLLAFEASPLLFLSSLATLITLWCMPVLARRLWKYPQANH</sequence>
<protein>
    <submittedName>
        <fullName evidence="2">ATPase and permease component</fullName>
    </submittedName>
</protein>
<dbReference type="AlphaFoldDB" id="A0A2V0QWP4"/>
<dbReference type="EMBL" id="BGJZ01000338">
    <property type="protein sequence ID" value="GBH13040.1"/>
    <property type="molecule type" value="Genomic_DNA"/>
</dbReference>
<organism evidence="2 3">
    <name type="scientific">Pseudomonas syringae pv. actinidiae</name>
    <dbReference type="NCBI Taxonomy" id="103796"/>
    <lineage>
        <taxon>Bacteria</taxon>
        <taxon>Pseudomonadati</taxon>
        <taxon>Pseudomonadota</taxon>
        <taxon>Gammaproteobacteria</taxon>
        <taxon>Pseudomonadales</taxon>
        <taxon>Pseudomonadaceae</taxon>
        <taxon>Pseudomonas</taxon>
        <taxon>Pseudomonas syringae</taxon>
    </lineage>
</organism>
<accession>A0A2V0QWP4</accession>
<reference evidence="2 3" key="1">
    <citation type="submission" date="2018-04" db="EMBL/GenBank/DDBJ databases">
        <title>Draft genome sequence of Pseudomonas syringae pv. actinidiae biovar 1 strains isolated from kiwifruit in Kagawa prefecture.</title>
        <authorList>
            <person name="Tabuchi M."/>
            <person name="Saito M."/>
            <person name="Fujiwara S."/>
            <person name="Sasa N."/>
            <person name="Akimitsu K."/>
            <person name="Gomi K."/>
            <person name="Konishi-Sugita S."/>
            <person name="Hamano K."/>
            <person name="Kataoka I."/>
        </authorList>
    </citation>
    <scope>NUCLEOTIDE SEQUENCE [LARGE SCALE GENOMIC DNA]</scope>
    <source>
        <strain evidence="2 3">MAFF212206</strain>
    </source>
</reference>
<keyword evidence="1" id="KW-0812">Transmembrane</keyword>
<evidence type="ECO:0000256" key="1">
    <source>
        <dbReference type="SAM" id="Phobius"/>
    </source>
</evidence>
<keyword evidence="1" id="KW-1133">Transmembrane helix</keyword>
<gene>
    <name evidence="2" type="ORF">KPSA1_06520</name>
</gene>
<comment type="caution">
    <text evidence="2">The sequence shown here is derived from an EMBL/GenBank/DDBJ whole genome shotgun (WGS) entry which is preliminary data.</text>
</comment>
<keyword evidence="1" id="KW-0472">Membrane</keyword>
<dbReference type="Proteomes" id="UP000247480">
    <property type="component" value="Unassembled WGS sequence"/>
</dbReference>
<feature type="transmembrane region" description="Helical" evidence="1">
    <location>
        <begin position="65"/>
        <end position="84"/>
    </location>
</feature>
<evidence type="ECO:0000313" key="3">
    <source>
        <dbReference type="Proteomes" id="UP000247480"/>
    </source>
</evidence>
<name>A0A2V0QWP4_PSESF</name>